<keyword evidence="3" id="KW-1185">Reference proteome</keyword>
<keyword evidence="1" id="KW-0472">Membrane</keyword>
<sequence>MDGALSEWNVLSATLRQSSRKTCWSLLALGASCTVSVALFASQAVQMPHILGGSTIDTFLWLGWLYPPILLFLYAMYRAASVSEKAMRVAPLVNSWVFETEEDGEAVAMDPGRQYVVQFINQSEAGFYALGVRVSAFMVQKLAYYCLALTVGFVANLT</sequence>
<keyword evidence="1" id="KW-1133">Transmembrane helix</keyword>
<accession>A0A812Y6Q8</accession>
<evidence type="ECO:0000256" key="1">
    <source>
        <dbReference type="SAM" id="Phobius"/>
    </source>
</evidence>
<dbReference type="Proteomes" id="UP000649617">
    <property type="component" value="Unassembled WGS sequence"/>
</dbReference>
<evidence type="ECO:0000313" key="3">
    <source>
        <dbReference type="Proteomes" id="UP000649617"/>
    </source>
</evidence>
<feature type="transmembrane region" description="Helical" evidence="1">
    <location>
        <begin position="58"/>
        <end position="77"/>
    </location>
</feature>
<protein>
    <submittedName>
        <fullName evidence="2">Uncharacterized protein</fullName>
    </submittedName>
</protein>
<keyword evidence="1" id="KW-0812">Transmembrane</keyword>
<comment type="caution">
    <text evidence="2">The sequence shown here is derived from an EMBL/GenBank/DDBJ whole genome shotgun (WGS) entry which is preliminary data.</text>
</comment>
<organism evidence="2 3">
    <name type="scientific">Symbiodinium pilosum</name>
    <name type="common">Dinoflagellate</name>
    <dbReference type="NCBI Taxonomy" id="2952"/>
    <lineage>
        <taxon>Eukaryota</taxon>
        <taxon>Sar</taxon>
        <taxon>Alveolata</taxon>
        <taxon>Dinophyceae</taxon>
        <taxon>Suessiales</taxon>
        <taxon>Symbiodiniaceae</taxon>
        <taxon>Symbiodinium</taxon>
    </lineage>
</organism>
<reference evidence="2" key="1">
    <citation type="submission" date="2021-02" db="EMBL/GenBank/DDBJ databases">
        <authorList>
            <person name="Dougan E. K."/>
            <person name="Rhodes N."/>
            <person name="Thang M."/>
            <person name="Chan C."/>
        </authorList>
    </citation>
    <scope>NUCLEOTIDE SEQUENCE</scope>
</reference>
<dbReference type="EMBL" id="CAJNIZ010047526">
    <property type="protein sequence ID" value="CAE7769588.1"/>
    <property type="molecule type" value="Genomic_DNA"/>
</dbReference>
<name>A0A812Y6Q8_SYMPI</name>
<proteinExistence type="predicted"/>
<evidence type="ECO:0000313" key="2">
    <source>
        <dbReference type="EMBL" id="CAE7769588.1"/>
    </source>
</evidence>
<dbReference type="OrthoDB" id="441948at2759"/>
<dbReference type="AlphaFoldDB" id="A0A812Y6Q8"/>
<gene>
    <name evidence="2" type="ORF">SPIL2461_LOCUS22636</name>
</gene>
<feature type="transmembrane region" description="Helical" evidence="1">
    <location>
        <begin position="26"/>
        <end position="46"/>
    </location>
</feature>